<dbReference type="AlphaFoldDB" id="A0A345UPF1"/>
<proteinExistence type="predicted"/>
<keyword evidence="3" id="KW-1185">Reference proteome</keyword>
<evidence type="ECO:0000313" key="3">
    <source>
        <dbReference type="Proteomes" id="UP000254808"/>
    </source>
</evidence>
<dbReference type="OrthoDB" id="1204817at2"/>
<evidence type="ECO:0000313" key="2">
    <source>
        <dbReference type="EMBL" id="AXJ02353.1"/>
    </source>
</evidence>
<gene>
    <name evidence="2" type="ORF">CYPRO_3118</name>
</gene>
<dbReference type="EMBL" id="CP027806">
    <property type="protein sequence ID" value="AXJ02353.1"/>
    <property type="molecule type" value="Genomic_DNA"/>
</dbReference>
<dbReference type="Gene3D" id="2.60.40.3440">
    <property type="match status" value="1"/>
</dbReference>
<feature type="domain" description="DUF4842" evidence="1">
    <location>
        <begin position="470"/>
        <end position="677"/>
    </location>
</feature>
<dbReference type="InterPro" id="IPR032295">
    <property type="entry name" value="DUF4842"/>
</dbReference>
<dbReference type="Proteomes" id="UP000254808">
    <property type="component" value="Chromosome"/>
</dbReference>
<dbReference type="Pfam" id="PF17963">
    <property type="entry name" value="Big_9"/>
    <property type="match status" value="1"/>
</dbReference>
<dbReference type="NCBIfam" id="TIGR04456">
    <property type="entry name" value="LruC_dom"/>
    <property type="match status" value="1"/>
</dbReference>
<sequence>MKFPVTSYSLLPSATASIRHLKSIAFISVSLLFWTFGFSSEARAQVPISSISAVYTSVDDASNDYSAGRFSYFFNTGSENDLLLLNVEAAGRTFTPALFANRIEMQRVSIPGIPDEREIFYYQGEVTGNNVNLNPGYISSMQEALLNPIMNRGVDNIFQNTGDNSSNVNNVMRLDFIFDDGIEVPALVAEEGFIIKERGGNDRFRIAAITSLDASGNPASFAPAVLVEASDWGPTGYSFRTQVMRRPNPNVPAEQSANVGPQPMSGILFTFEILGLSPGQTIYGYSITAGDAPANSADWFDVSTFPTNTNATDGGLDIAAGGAYFSANPVIVAEDDFYSIGIQTTLEGSVGDNDTFQPGSTFALEAEPAEGVLTFNPDGTFTYTPDPFFEGTDTFTYSLCLPDPLSYLCDTGEVSISVEPSLTGIINFFPASGPGTLAFEDLWPAKGDFDFNDMVVDYQFQISSNNQNIVERIEAVIVLRAFGAAFRNGFGFQLSENIQQDDIVVSGFSLTEDFITLNPNGTEAGQSKPTIIVFDNTYTQMQHPGAGTGVNTEPTAPYVQPAVFFITIEFVGGSYTYSDVDISSFNPFLIVNGNRGREIHLPGYPPTDLANMDLFGTSDDRSSPSQNRWYVTKNNLPWAINLIHRFDYPVEQADIIDAYPRFIDWAQSGGTQFQDWFSNTADQYRNWEKIFIEE</sequence>
<dbReference type="InterPro" id="IPR031025">
    <property type="entry name" value="LruC_dom"/>
</dbReference>
<dbReference type="RefSeq" id="WP_114985456.1">
    <property type="nucleotide sequence ID" value="NZ_CP027806.1"/>
</dbReference>
<name>A0A345UPF1_9BACT</name>
<dbReference type="KEGG" id="cprv:CYPRO_3118"/>
<accession>A0A345UPF1</accession>
<reference evidence="2 3" key="1">
    <citation type="submission" date="2018-03" db="EMBL/GenBank/DDBJ databases">
        <title>Phenotypic and genomic properties of Cyclonatronum proteinivorum gen. nov., sp. nov., a haloalkaliphilic bacteroidete from soda lakes possessing Na+-translocating rhodopsin.</title>
        <authorList>
            <person name="Toshchakov S.V."/>
            <person name="Korzhenkov A."/>
            <person name="Samarov N.I."/>
            <person name="Kublanov I.V."/>
            <person name="Muntyan M.S."/>
            <person name="Sorokin D.Y."/>
        </authorList>
    </citation>
    <scope>NUCLEOTIDE SEQUENCE [LARGE SCALE GENOMIC DNA]</scope>
    <source>
        <strain evidence="2 3">Omega</strain>
    </source>
</reference>
<protein>
    <submittedName>
        <fullName evidence="2">LruC domain-containing protein</fullName>
    </submittedName>
</protein>
<dbReference type="Pfam" id="PF16130">
    <property type="entry name" value="DUF4842"/>
    <property type="match status" value="1"/>
</dbReference>
<organism evidence="2 3">
    <name type="scientific">Cyclonatronum proteinivorum</name>
    <dbReference type="NCBI Taxonomy" id="1457365"/>
    <lineage>
        <taxon>Bacteria</taxon>
        <taxon>Pseudomonadati</taxon>
        <taxon>Balneolota</taxon>
        <taxon>Balneolia</taxon>
        <taxon>Balneolales</taxon>
        <taxon>Cyclonatronaceae</taxon>
        <taxon>Cyclonatronum</taxon>
    </lineage>
</organism>
<evidence type="ECO:0000259" key="1">
    <source>
        <dbReference type="Pfam" id="PF16130"/>
    </source>
</evidence>